<dbReference type="PANTHER" id="PTHR19302:SF27">
    <property type="entry name" value="GAMMA-TUBULIN COMPLEX COMPONENT 4"/>
    <property type="match status" value="1"/>
</dbReference>
<evidence type="ECO:0000256" key="3">
    <source>
        <dbReference type="ARBA" id="ARBA00022490"/>
    </source>
</evidence>
<dbReference type="InterPro" id="IPR007259">
    <property type="entry name" value="GCP"/>
</dbReference>
<gene>
    <name evidence="10" type="ordered locus">CNE01760</name>
</gene>
<evidence type="ECO:0000313" key="11">
    <source>
        <dbReference type="Proteomes" id="UP000002149"/>
    </source>
</evidence>
<dbReference type="Proteomes" id="UP000002149">
    <property type="component" value="Chromosome 5"/>
</dbReference>
<comment type="subcellular location">
    <subcellularLocation>
        <location evidence="1 6">Cytoplasm</location>
        <location evidence="1 6">Cytoskeleton</location>
        <location evidence="1 6">Microtubule organizing center</location>
    </subcellularLocation>
</comment>
<evidence type="ECO:0000256" key="2">
    <source>
        <dbReference type="ARBA" id="ARBA00010337"/>
    </source>
</evidence>
<dbReference type="PaxDb" id="214684-Q5KH00"/>
<dbReference type="AlphaFoldDB" id="Q5KH00"/>
<dbReference type="PANTHER" id="PTHR19302">
    <property type="entry name" value="GAMMA TUBULIN COMPLEX PROTEIN"/>
    <property type="match status" value="1"/>
</dbReference>
<dbReference type="RefSeq" id="XP_571229.1">
    <property type="nucleotide sequence ID" value="XM_571229.2"/>
</dbReference>
<reference evidence="10 11" key="1">
    <citation type="journal article" date="2005" name="Science">
        <title>The genome of the basidiomycetous yeast and human pathogen Cryptococcus neoformans.</title>
        <authorList>
            <person name="Loftus B.J."/>
            <person name="Fung E."/>
            <person name="Roncaglia P."/>
            <person name="Rowley D."/>
            <person name="Amedeo P."/>
            <person name="Bruno D."/>
            <person name="Vamathevan J."/>
            <person name="Miranda M."/>
            <person name="Anderson I.J."/>
            <person name="Fraser J.A."/>
            <person name="Allen J.E."/>
            <person name="Bosdet I.E."/>
            <person name="Brent M.R."/>
            <person name="Chiu R."/>
            <person name="Doering T.L."/>
            <person name="Donlin M.J."/>
            <person name="D'Souza C.A."/>
            <person name="Fox D.S."/>
            <person name="Grinberg V."/>
            <person name="Fu J."/>
            <person name="Fukushima M."/>
            <person name="Haas B.J."/>
            <person name="Huang J.C."/>
            <person name="Janbon G."/>
            <person name="Jones S.J."/>
            <person name="Koo H.L."/>
            <person name="Krzywinski M.I."/>
            <person name="Kwon-Chung J.K."/>
            <person name="Lengeler K.B."/>
            <person name="Maiti R."/>
            <person name="Marra M.A."/>
            <person name="Marra R.E."/>
            <person name="Mathewson C.A."/>
            <person name="Mitchell T.G."/>
            <person name="Pertea M."/>
            <person name="Riggs F.R."/>
            <person name="Salzberg S.L."/>
            <person name="Schein J.E."/>
            <person name="Shvartsbeyn A."/>
            <person name="Shin H."/>
            <person name="Shumway M."/>
            <person name="Specht C.A."/>
            <person name="Suh B.B."/>
            <person name="Tenney A."/>
            <person name="Utterback T.R."/>
            <person name="Wickes B.L."/>
            <person name="Wortman J.R."/>
            <person name="Wye N.H."/>
            <person name="Kronstad J.W."/>
            <person name="Lodge J.K."/>
            <person name="Heitman J."/>
            <person name="Davis R.W."/>
            <person name="Fraser C.M."/>
            <person name="Hyman R.W."/>
        </authorList>
    </citation>
    <scope>NUCLEOTIDE SEQUENCE [LARGE SCALE GENOMIC DNA]</scope>
    <source>
        <strain evidence="11">JEC21 / ATCC MYA-565</strain>
    </source>
</reference>
<accession>Q5KH00</accession>
<dbReference type="GO" id="GO:0043015">
    <property type="term" value="F:gamma-tubulin binding"/>
    <property type="evidence" value="ECO:0000318"/>
    <property type="project" value="GO_Central"/>
</dbReference>
<dbReference type="eggNOG" id="KOG2065">
    <property type="taxonomic scope" value="Eukaryota"/>
</dbReference>
<dbReference type="GO" id="GO:0044732">
    <property type="term" value="C:mitotic spindle pole body"/>
    <property type="evidence" value="ECO:0000318"/>
    <property type="project" value="GO_Central"/>
</dbReference>
<dbReference type="VEuPathDB" id="FungiDB:CNE01760"/>
<evidence type="ECO:0000256" key="5">
    <source>
        <dbReference type="ARBA" id="ARBA00023212"/>
    </source>
</evidence>
<evidence type="ECO:0000256" key="6">
    <source>
        <dbReference type="RuleBase" id="RU363050"/>
    </source>
</evidence>
<keyword evidence="4 6" id="KW-0493">Microtubule</keyword>
<evidence type="ECO:0000313" key="10">
    <source>
        <dbReference type="EMBL" id="AAW43922.1"/>
    </source>
</evidence>
<dbReference type="GO" id="GO:0007020">
    <property type="term" value="P:microtubule nucleation"/>
    <property type="evidence" value="ECO:0000318"/>
    <property type="project" value="GO_Central"/>
</dbReference>
<dbReference type="InterPro" id="IPR042241">
    <property type="entry name" value="GCP_C_sf"/>
</dbReference>
<feature type="domain" description="Gamma tubulin complex component protein N-terminal" evidence="9">
    <location>
        <begin position="2"/>
        <end position="335"/>
    </location>
</feature>
<evidence type="ECO:0000256" key="7">
    <source>
        <dbReference type="SAM" id="MobiDB-lite"/>
    </source>
</evidence>
<dbReference type="KEGG" id="cne:CNE01760"/>
<organism evidence="10 11">
    <name type="scientific">Cryptococcus deneoformans (strain JEC21 / ATCC MYA-565)</name>
    <name type="common">Cryptococcus neoformans var. neoformans serotype D</name>
    <dbReference type="NCBI Taxonomy" id="214684"/>
    <lineage>
        <taxon>Eukaryota</taxon>
        <taxon>Fungi</taxon>
        <taxon>Dikarya</taxon>
        <taxon>Basidiomycota</taxon>
        <taxon>Agaricomycotina</taxon>
        <taxon>Tremellomycetes</taxon>
        <taxon>Tremellales</taxon>
        <taxon>Cryptococcaceae</taxon>
        <taxon>Cryptococcus</taxon>
        <taxon>Cryptococcus neoformans species complex</taxon>
    </lineage>
</organism>
<comment type="similarity">
    <text evidence="2 6">Belongs to the TUBGCP family.</text>
</comment>
<keyword evidence="11" id="KW-1185">Reference proteome</keyword>
<dbReference type="GO" id="GO:0000930">
    <property type="term" value="C:gamma-tubulin complex"/>
    <property type="evidence" value="ECO:0000318"/>
    <property type="project" value="GO_Central"/>
</dbReference>
<dbReference type="InterPro" id="IPR040457">
    <property type="entry name" value="GCP_C"/>
</dbReference>
<dbReference type="EMBL" id="AE017345">
    <property type="protein sequence ID" value="AAW43922.1"/>
    <property type="molecule type" value="Genomic_DNA"/>
</dbReference>
<feature type="domain" description="Gamma tubulin complex component C-terminal" evidence="8">
    <location>
        <begin position="352"/>
        <end position="847"/>
    </location>
</feature>
<dbReference type="GeneID" id="3257937"/>
<dbReference type="InParanoid" id="Q5KH00"/>
<dbReference type="STRING" id="214684.Q5KH00"/>
<keyword evidence="5 6" id="KW-0206">Cytoskeleton</keyword>
<dbReference type="Pfam" id="PF04130">
    <property type="entry name" value="GCP_C_terminal"/>
    <property type="match status" value="1"/>
</dbReference>
<evidence type="ECO:0000259" key="8">
    <source>
        <dbReference type="Pfam" id="PF04130"/>
    </source>
</evidence>
<dbReference type="FunCoup" id="Q5KH00">
    <property type="interactions" value="4"/>
</dbReference>
<dbReference type="GO" id="GO:0051225">
    <property type="term" value="P:spindle assembly"/>
    <property type="evidence" value="ECO:0000318"/>
    <property type="project" value="GO_Central"/>
</dbReference>
<sequence length="872" mass="96358">MLAEILLILSGHPSSFFIPYPSPPAVPFTCKASPSLTEYLHPGEVASLNSLADLAFQYRKVKTWANDTIDCGRKAILAESLPPSRKGKEREVFMNDKGDSIKLNQYLVTLAASIIEVLNGYELLIVETEAKVLSFDPAVVQDQQGYVPLASIVATFDRWRAPLTALSQIVDQLSSFDEREDSWSPGRLIDLILLKSQTGNPFLQNIFSNLAKSLQDLFLTHLVSFILHGIAPSEPLMTSPSIGRTVGVDPLSPQHRVYALNVDMLPTSIGENTRESTLYVGRVVATLKREGKSLPKGLVDSLRGELMAVKSLEVGGGLKEAVEKARAEVGEWLWRHILTGPQVAESIEMFGSFFLLRKTDYCIAVIRGISQLRLDKLITSNPHSSSSIIREQDLDLILRRASVGTSAELDSQLDSLHYKMEKGPLRAMLPTVPVKTPKQTDIESKSDTVEHRNSIRALFSSSLLGTPLILTTTVTWPLDLFISPQALSAYSDIQAYLTALRHTHLSVLSCWTALSAAQRQRRKWTGVTEGGTDEEVEARRRLGRAAWGTIRLMLFFIDQLQSHFMTDIIDVQHKRLLEQLGLETVLPAPVLGGSLRGSSLRGSISVRQTPTATKIRTAIPTPVTESGERREAGSPFSDTYSMPCDGQTLRSNRVPPTPNKAQGVYLDFLTLRQLHTLHLSFLREGLLIADFNLATVIRDILDTCRRFTGLVERWGGDVLPELLMEGINGEEVGKMVKERAQAVQQINDRLHELLTDFFGALLDTQNPGAADPDKSVADGGGSLSRTMRAAQISRMMSRQANFTAAAMNAKKSAKSKMQMDKEERELEADTLMARHIEQLLLRLDFNGVLTAWRLKEVDGDYSGGSVLIGRGL</sequence>
<dbReference type="GO" id="GO:0000922">
    <property type="term" value="C:spindle pole"/>
    <property type="evidence" value="ECO:0007669"/>
    <property type="project" value="InterPro"/>
</dbReference>
<dbReference type="OrthoDB" id="1608002at2759"/>
<name>Q5KH00_CRYD1</name>
<dbReference type="OMA" id="NIAHRTY"/>
<evidence type="ECO:0000259" key="9">
    <source>
        <dbReference type="Pfam" id="PF17681"/>
    </source>
</evidence>
<evidence type="ECO:0000256" key="4">
    <source>
        <dbReference type="ARBA" id="ARBA00022701"/>
    </source>
</evidence>
<dbReference type="GO" id="GO:0031122">
    <property type="term" value="P:cytoplasmic microtubule organization"/>
    <property type="evidence" value="ECO:0000318"/>
    <property type="project" value="GO_Central"/>
</dbReference>
<dbReference type="Pfam" id="PF17681">
    <property type="entry name" value="GCP_N_terminal"/>
    <property type="match status" value="1"/>
</dbReference>
<dbReference type="GO" id="GO:0051321">
    <property type="term" value="P:meiotic cell cycle"/>
    <property type="evidence" value="ECO:0000318"/>
    <property type="project" value="GO_Central"/>
</dbReference>
<dbReference type="GO" id="GO:0005874">
    <property type="term" value="C:microtubule"/>
    <property type="evidence" value="ECO:0007669"/>
    <property type="project" value="UniProtKB-KW"/>
</dbReference>
<dbReference type="HOGENOM" id="CLU_009597_0_0_1"/>
<evidence type="ECO:0000256" key="1">
    <source>
        <dbReference type="ARBA" id="ARBA00004267"/>
    </source>
</evidence>
<dbReference type="GO" id="GO:0000278">
    <property type="term" value="P:mitotic cell cycle"/>
    <property type="evidence" value="ECO:0000318"/>
    <property type="project" value="GO_Central"/>
</dbReference>
<protein>
    <recommendedName>
        <fullName evidence="6">Spindle pole body component</fullName>
    </recommendedName>
</protein>
<dbReference type="Gene3D" id="1.20.120.1900">
    <property type="entry name" value="Gamma-tubulin complex, C-terminal domain"/>
    <property type="match status" value="1"/>
</dbReference>
<keyword evidence="3 6" id="KW-0963">Cytoplasm</keyword>
<dbReference type="InterPro" id="IPR041470">
    <property type="entry name" value="GCP_N"/>
</dbReference>
<proteinExistence type="inferred from homology"/>
<feature type="region of interest" description="Disordered" evidence="7">
    <location>
        <begin position="623"/>
        <end position="642"/>
    </location>
</feature>